<dbReference type="AlphaFoldDB" id="A0A3S0Y1Z4"/>
<proteinExistence type="predicted"/>
<dbReference type="RefSeq" id="WP_127063358.1">
    <property type="nucleotide sequence ID" value="NZ_RZHF01000028.1"/>
</dbReference>
<comment type="caution">
    <text evidence="2">The sequence shown here is derived from an EMBL/GenBank/DDBJ whole genome shotgun (WGS) entry which is preliminary data.</text>
</comment>
<dbReference type="Proteomes" id="UP000287023">
    <property type="component" value="Unassembled WGS sequence"/>
</dbReference>
<organism evidence="2 3">
    <name type="scientific">Vreelandella nanhaiensis</name>
    <dbReference type="NCBI Taxonomy" id="1258546"/>
    <lineage>
        <taxon>Bacteria</taxon>
        <taxon>Pseudomonadati</taxon>
        <taxon>Pseudomonadota</taxon>
        <taxon>Gammaproteobacteria</taxon>
        <taxon>Oceanospirillales</taxon>
        <taxon>Halomonadaceae</taxon>
        <taxon>Vreelandella</taxon>
    </lineage>
</organism>
<dbReference type="OrthoDB" id="6160510at2"/>
<name>A0A3S0Y1Z4_9GAMM</name>
<evidence type="ECO:0000313" key="2">
    <source>
        <dbReference type="EMBL" id="RUR28077.1"/>
    </source>
</evidence>
<evidence type="ECO:0000256" key="1">
    <source>
        <dbReference type="SAM" id="Coils"/>
    </source>
</evidence>
<protein>
    <submittedName>
        <fullName evidence="2">Uncharacterized protein</fullName>
    </submittedName>
</protein>
<keyword evidence="3" id="KW-1185">Reference proteome</keyword>
<accession>A0A3S0Y1Z4</accession>
<sequence length="301" mass="34153">MTDQTPATPKATEQERHTMQIDNMRYFKAPEVVDLGVSEAKLEAQIERERAAYMVRRSKLESASSRLNKLRKTLTALNEQSEASDKAWRLDFVKGFGEQSKSVREQLKQKGKWSVEAEQTQEMIAMLEPQLEWLQMHTHAARKVLQKTVTLWCELSSHNALINSLKELSTTDGIAALSAEVPTLFKRIKEDTYNDDLFMVGLGFDVSFKRGSAIASQLSREDTIQVNHEIRDRQYSALGELVASILPKVRKVVTPTAQLPERLSCEADANEYPSTFGFSRRLKELEALMEYVPNLEDLDAA</sequence>
<dbReference type="EMBL" id="RZHF01000028">
    <property type="protein sequence ID" value="RUR28077.1"/>
    <property type="molecule type" value="Genomic_DNA"/>
</dbReference>
<gene>
    <name evidence="2" type="ORF">ELY38_17000</name>
</gene>
<feature type="coiled-coil region" evidence="1">
    <location>
        <begin position="60"/>
        <end position="87"/>
    </location>
</feature>
<reference evidence="2 3" key="1">
    <citation type="submission" date="2018-12" db="EMBL/GenBank/DDBJ databases">
        <title>three novel Halomonas strain isolated from plants.</title>
        <authorList>
            <person name="Sun C."/>
        </authorList>
    </citation>
    <scope>NUCLEOTIDE SEQUENCE [LARGE SCALE GENOMIC DNA]</scope>
    <source>
        <strain evidence="2 3">JCM 18142</strain>
    </source>
</reference>
<keyword evidence="1" id="KW-0175">Coiled coil</keyword>
<evidence type="ECO:0000313" key="3">
    <source>
        <dbReference type="Proteomes" id="UP000287023"/>
    </source>
</evidence>